<dbReference type="Gene3D" id="3.40.140.20">
    <property type="match status" value="2"/>
</dbReference>
<name>A0A381UG64_9ZZZZ</name>
<evidence type="ECO:0000256" key="5">
    <source>
        <dbReference type="ARBA" id="ARBA00022755"/>
    </source>
</evidence>
<keyword evidence="5" id="KW-0658">Purine biosynthesis</keyword>
<dbReference type="InterPro" id="IPR011607">
    <property type="entry name" value="MGS-like_dom"/>
</dbReference>
<reference evidence="11" key="1">
    <citation type="submission" date="2018-05" db="EMBL/GenBank/DDBJ databases">
        <authorList>
            <person name="Lanie J.A."/>
            <person name="Ng W.-L."/>
            <person name="Kazmierczak K.M."/>
            <person name="Andrzejewski T.M."/>
            <person name="Davidsen T.M."/>
            <person name="Wayne K.J."/>
            <person name="Tettelin H."/>
            <person name="Glass J.I."/>
            <person name="Rusch D."/>
            <person name="Podicherti R."/>
            <person name="Tsui H.-C.T."/>
            <person name="Winkler M.E."/>
        </authorList>
    </citation>
    <scope>NUCLEOTIDE SEQUENCE</scope>
</reference>
<dbReference type="PANTHER" id="PTHR11692">
    <property type="entry name" value="BIFUNCTIONAL PURINE BIOSYNTHESIS PROTEIN PURH"/>
    <property type="match status" value="1"/>
</dbReference>
<evidence type="ECO:0000256" key="4">
    <source>
        <dbReference type="ARBA" id="ARBA00022679"/>
    </source>
</evidence>
<evidence type="ECO:0000256" key="6">
    <source>
        <dbReference type="ARBA" id="ARBA00022801"/>
    </source>
</evidence>
<dbReference type="PANTHER" id="PTHR11692:SF0">
    <property type="entry name" value="BIFUNCTIONAL PURINE BIOSYNTHESIS PROTEIN ATIC"/>
    <property type="match status" value="1"/>
</dbReference>
<evidence type="ECO:0000256" key="8">
    <source>
        <dbReference type="ARBA" id="ARBA00050488"/>
    </source>
</evidence>
<dbReference type="GO" id="GO:0006189">
    <property type="term" value="P:'de novo' IMP biosynthetic process"/>
    <property type="evidence" value="ECO:0007669"/>
    <property type="project" value="UniProtKB-UniPathway"/>
</dbReference>
<evidence type="ECO:0000259" key="10">
    <source>
        <dbReference type="PROSITE" id="PS51855"/>
    </source>
</evidence>
<proteinExistence type="inferred from homology"/>
<evidence type="ECO:0000256" key="7">
    <source>
        <dbReference type="ARBA" id="ARBA00023268"/>
    </source>
</evidence>
<comment type="similarity">
    <text evidence="3">Belongs to the PurH family.</text>
</comment>
<sequence length="532" mass="57114">MRALLSVSDKTGVVTLARGLLALGFELVSTGGTGQALRDAGLSFTSVGTVTGLPEMMDGRVKTLHPAVHAGILARRDRDDDLEELRRHAIETIDVVVVNLYPFANAAKSASTPFDRLIEEIDIGGPTLVRAAAKNFRDVLILIDPNDYDSAIRELSQPGGPSSDFRFGLAQKAFRHTAEYDRTISDTLERVRVSQSGFEREESKPELTVPSSLTVSLSKLKALRYGENPHQEAAWYSEQDEVGLSGAQVLQGKELSFTNLLDLDAATRLVLEFEEPAAAVLKHTTPCGVATAASIVEAYLAARETDPLSAFGGIVGLNRPIDVATATAITSTFIEGVVAPGVDSEAVGILSKKQAMRVLVVDLSSVREGRVGRRDVRSILGGWLLQCRDVVDEAAQPWNDGVPNPLLRVVTKRVPSDDEWRALRFAWRVCAHAKSNAVIFARGDRTVSLGAGQMSRVDAVNMAVLKAGEKLGGTVVASDGFFPFRDGLDAIAEAGATAVVQPGGSKRDAEVVAAADEHDVAMVMTGRRHFWH</sequence>
<evidence type="ECO:0000313" key="11">
    <source>
        <dbReference type="EMBL" id="SVA25673.1"/>
    </source>
</evidence>
<comment type="catalytic activity">
    <reaction evidence="9">
        <text>IMP + H2O = 5-formamido-1-(5-phospho-D-ribosyl)imidazole-4-carboxamide</text>
        <dbReference type="Rhea" id="RHEA:18445"/>
        <dbReference type="ChEBI" id="CHEBI:15377"/>
        <dbReference type="ChEBI" id="CHEBI:58053"/>
        <dbReference type="ChEBI" id="CHEBI:58467"/>
        <dbReference type="EC" id="3.5.4.10"/>
    </reaction>
</comment>
<keyword evidence="7" id="KW-0511">Multifunctional enzyme</keyword>
<evidence type="ECO:0000256" key="1">
    <source>
        <dbReference type="ARBA" id="ARBA00004844"/>
    </source>
</evidence>
<organism evidence="11">
    <name type="scientific">marine metagenome</name>
    <dbReference type="NCBI Taxonomy" id="408172"/>
    <lineage>
        <taxon>unclassified sequences</taxon>
        <taxon>metagenomes</taxon>
        <taxon>ecological metagenomes</taxon>
    </lineage>
</organism>
<protein>
    <recommendedName>
        <fullName evidence="10">MGS-like domain-containing protein</fullName>
    </recommendedName>
</protein>
<dbReference type="PROSITE" id="PS51855">
    <property type="entry name" value="MGS"/>
    <property type="match status" value="1"/>
</dbReference>
<dbReference type="SMART" id="SM00851">
    <property type="entry name" value="MGS"/>
    <property type="match status" value="1"/>
</dbReference>
<evidence type="ECO:0000256" key="9">
    <source>
        <dbReference type="ARBA" id="ARBA00050687"/>
    </source>
</evidence>
<evidence type="ECO:0000256" key="2">
    <source>
        <dbReference type="ARBA" id="ARBA00004954"/>
    </source>
</evidence>
<feature type="domain" description="MGS-like" evidence="10">
    <location>
        <begin position="1"/>
        <end position="143"/>
    </location>
</feature>
<dbReference type="GO" id="GO:0005829">
    <property type="term" value="C:cytosol"/>
    <property type="evidence" value="ECO:0007669"/>
    <property type="project" value="TreeGrafter"/>
</dbReference>
<dbReference type="GO" id="GO:0003937">
    <property type="term" value="F:IMP cyclohydrolase activity"/>
    <property type="evidence" value="ECO:0007669"/>
    <property type="project" value="UniProtKB-EC"/>
</dbReference>
<dbReference type="NCBIfam" id="NF002049">
    <property type="entry name" value="PRK00881.1"/>
    <property type="match status" value="1"/>
</dbReference>
<dbReference type="UniPathway" id="UPA00074">
    <property type="reaction ID" value="UER00133"/>
</dbReference>
<dbReference type="SUPFAM" id="SSF53927">
    <property type="entry name" value="Cytidine deaminase-like"/>
    <property type="match status" value="1"/>
</dbReference>
<comment type="pathway">
    <text evidence="1">Purine metabolism; IMP biosynthesis via de novo pathway; IMP from 5-formamido-1-(5-phospho-D-ribosyl)imidazole-4-carboxamide: step 1/1.</text>
</comment>
<keyword evidence="4" id="KW-0808">Transferase</keyword>
<accession>A0A381UG64</accession>
<dbReference type="InterPro" id="IPR016193">
    <property type="entry name" value="Cytidine_deaminase-like"/>
</dbReference>
<dbReference type="SMART" id="SM00798">
    <property type="entry name" value="AICARFT_IMPCHas"/>
    <property type="match status" value="1"/>
</dbReference>
<dbReference type="GO" id="GO:0004643">
    <property type="term" value="F:phosphoribosylaminoimidazolecarboxamide formyltransferase activity"/>
    <property type="evidence" value="ECO:0007669"/>
    <property type="project" value="UniProtKB-EC"/>
</dbReference>
<dbReference type="FunFam" id="3.40.50.1380:FF:000001">
    <property type="entry name" value="Bifunctional purine biosynthesis protein PurH"/>
    <property type="match status" value="1"/>
</dbReference>
<keyword evidence="6" id="KW-0378">Hydrolase</keyword>
<comment type="pathway">
    <text evidence="2">Purine metabolism; IMP biosynthesis via de novo pathway; 5-formamido-1-(5-phospho-D-ribosyl)imidazole-4-carboxamide from 5-amino-1-(5-phospho-D-ribosyl)imidazole-4-carboxamide (10-formyl THF route): step 1/1.</text>
</comment>
<dbReference type="Pfam" id="PF01808">
    <property type="entry name" value="AICARFT_IMPCHas"/>
    <property type="match status" value="1"/>
</dbReference>
<dbReference type="AlphaFoldDB" id="A0A381UG64"/>
<dbReference type="HAMAP" id="MF_00139">
    <property type="entry name" value="PurH"/>
    <property type="match status" value="1"/>
</dbReference>
<dbReference type="FunFam" id="3.40.140.20:FF:000001">
    <property type="entry name" value="Bifunctional purine biosynthesis protein PurH"/>
    <property type="match status" value="1"/>
</dbReference>
<comment type="catalytic activity">
    <reaction evidence="8">
        <text>(6R)-10-formyltetrahydrofolate + 5-amino-1-(5-phospho-beta-D-ribosyl)imidazole-4-carboxamide = 5-formamido-1-(5-phospho-D-ribosyl)imidazole-4-carboxamide + (6S)-5,6,7,8-tetrahydrofolate</text>
        <dbReference type="Rhea" id="RHEA:22192"/>
        <dbReference type="ChEBI" id="CHEBI:57453"/>
        <dbReference type="ChEBI" id="CHEBI:58467"/>
        <dbReference type="ChEBI" id="CHEBI:58475"/>
        <dbReference type="ChEBI" id="CHEBI:195366"/>
        <dbReference type="EC" id="2.1.2.3"/>
    </reaction>
</comment>
<dbReference type="InterPro" id="IPR036914">
    <property type="entry name" value="MGS-like_dom_sf"/>
</dbReference>
<dbReference type="InterPro" id="IPR024051">
    <property type="entry name" value="AICAR_Tfase_dup_dom_sf"/>
</dbReference>
<dbReference type="Gene3D" id="3.40.50.1380">
    <property type="entry name" value="Methylglyoxal synthase-like domain"/>
    <property type="match status" value="1"/>
</dbReference>
<evidence type="ECO:0000256" key="3">
    <source>
        <dbReference type="ARBA" id="ARBA00007667"/>
    </source>
</evidence>
<dbReference type="Pfam" id="PF02142">
    <property type="entry name" value="MGS"/>
    <property type="match status" value="1"/>
</dbReference>
<dbReference type="NCBIfam" id="TIGR00355">
    <property type="entry name" value="purH"/>
    <property type="match status" value="1"/>
</dbReference>
<dbReference type="PIRSF" id="PIRSF000414">
    <property type="entry name" value="AICARFT_IMPCHas"/>
    <property type="match status" value="1"/>
</dbReference>
<dbReference type="CDD" id="cd01421">
    <property type="entry name" value="IMPCH"/>
    <property type="match status" value="1"/>
</dbReference>
<dbReference type="EMBL" id="UINC01006131">
    <property type="protein sequence ID" value="SVA25673.1"/>
    <property type="molecule type" value="Genomic_DNA"/>
</dbReference>
<dbReference type="InterPro" id="IPR002695">
    <property type="entry name" value="PurH-like"/>
</dbReference>
<gene>
    <name evidence="11" type="ORF">METZ01_LOCUS78527</name>
</gene>
<dbReference type="SUPFAM" id="SSF52335">
    <property type="entry name" value="Methylglyoxal synthase-like"/>
    <property type="match status" value="1"/>
</dbReference>